<dbReference type="InterPro" id="IPR011989">
    <property type="entry name" value="ARM-like"/>
</dbReference>
<feature type="compositionally biased region" description="Basic residues" evidence="4">
    <location>
        <begin position="1"/>
        <end position="16"/>
    </location>
</feature>
<feature type="compositionally biased region" description="Polar residues" evidence="4">
    <location>
        <begin position="1186"/>
        <end position="1198"/>
    </location>
</feature>
<reference evidence="7 8" key="1">
    <citation type="journal article" date="2018" name="Nat. Ecol. Evol.">
        <title>Genomic signatures of mitonuclear coevolution across populations of Tigriopus californicus.</title>
        <authorList>
            <person name="Barreto F.S."/>
            <person name="Watson E.T."/>
            <person name="Lima T.G."/>
            <person name="Willett C.S."/>
            <person name="Edmands S."/>
            <person name="Li W."/>
            <person name="Burton R.S."/>
        </authorList>
    </citation>
    <scope>NUCLEOTIDE SEQUENCE [LARGE SCALE GENOMIC DNA]</scope>
    <source>
        <strain evidence="7 8">San Diego</strain>
    </source>
</reference>
<dbReference type="InterPro" id="IPR016024">
    <property type="entry name" value="ARM-type_fold"/>
</dbReference>
<feature type="domain" description="RRP12 HEAT" evidence="5">
    <location>
        <begin position="438"/>
        <end position="705"/>
    </location>
</feature>
<dbReference type="Gene3D" id="1.25.10.10">
    <property type="entry name" value="Leucine-rich Repeat Variant"/>
    <property type="match status" value="2"/>
</dbReference>
<feature type="compositionally biased region" description="Acidic residues" evidence="4">
    <location>
        <begin position="1058"/>
        <end position="1070"/>
    </location>
</feature>
<accession>A0A553NCJ8</accession>
<evidence type="ECO:0000259" key="6">
    <source>
        <dbReference type="Pfam" id="PF25772"/>
    </source>
</evidence>
<evidence type="ECO:0000256" key="3">
    <source>
        <dbReference type="ARBA" id="ARBA00023242"/>
    </source>
</evidence>
<feature type="region of interest" description="Disordered" evidence="4">
    <location>
        <begin position="1138"/>
        <end position="1327"/>
    </location>
</feature>
<evidence type="ECO:0000313" key="8">
    <source>
        <dbReference type="Proteomes" id="UP000318571"/>
    </source>
</evidence>
<feature type="region of interest" description="Disordered" evidence="4">
    <location>
        <begin position="1046"/>
        <end position="1070"/>
    </location>
</feature>
<sequence length="1327" mass="148034">MGKFRVRSKSAKKGQRWARGQSGQSNPVKHRHRDAAKSRSWGGTSASGRSAANDSPWAAGPGKLTAESLLKHDALSGDAVMSSMPIDDDDAVSLGQTAKTFETFASDWTQCSHQSFHRLMRRFNANNPQHKEMLAILAAITELIKEKGGEESSTEYFAALLATLESTDTLEALSAVLTLVSMVIKTVPAEVLQAKFGVVSKLLLDLLAQQSEAGQSTSVVRALIGCLSVLLRAQSLFTWKQSSTHQVYHSVMAFITHPKPKVRKAGQRAITSILRGSWIMTQTNAPSFHPMIGATMKECQSNLNLNTEIKSVMYTLALMKEIIGVAPQSQVKASCDLVLSLLQSKAHPNINTCGMQMLYGLFETRPNPSVLSSDLNARLVTAIYDFKPSVNDAQPFISWLTVLQEGLLNLNQLDPNLCWAHLPKFYTEAKKGWEADLKHVNVAATTAMKAIAIECIKPQAAVMATQANMTEVFVKIFAQIKDGFSYQYHASYSQVLHLLSIVFDVAGEEFPAITGAILPELAERRNSENFAFTNELDYVVGKAVRKLGPKMVLSFIDLQIKGDDNPRSGFPRSWLLVVMRGNIQNTELGFFIDYFYPLAEKCRLRSHRCLNQDDRFGHKIFQMLELQMWDLLPGFCNGARDLEESFKVIARVLGEQLKVRKELRMNIMASLRQIILKTADKEEDRLTIARYAKNYLPILCNIYTTPSVGSEEADQRLATFETIKQFLRIAPSDLIYSMFDSTFELYQSESGFMREATLDLLRAELCYQDIPRIQKLFDAVVGNLASTDHTQQKKAYRVLEEICGSSSESCSEFISLNLESIQAVFLKSLSNASPTSRASRLSSLTHIARKLKVEQIPFLYQVIPECVLCIKATNEKARANAFNLILVIAEILLRLKSEGSDVVIREYMEVLVAGLAGSASLIHCTMLAISRVFYEFKDMFPESVADWLAEKVCLLLTNREREVVGSALSFLQVFVQVNPVAQTTKHVPQIITSLITMTEDCKRCYRLKTRYLLDRIVRKFGYDFVLSMVPKDDVLTLNRLKNIRKKQMQQKRRKDGAEPGESDDDDDDLEFNIKSKSKTMEDILQDSDSDLEDTMDTDSEARSAKRNKKKKTKGASVAFITDNDEGIVDFLDPSAAQKVSKAKNGGFEIGSDGRLIIKDSEDEDGDEDQENRDRFTYLSDDENEQDSNTFKALVSSSAARKRKMGGSVASSRVSRKTNEPPMKYQAGGSGIHRPVGGGARPREPQASQDSNSYGSEYRSTKARGDVKRKGKPDPFAYVPLQKSSLNKRKQAKNKGKFKNLVNAAKIGAQTGSKQKSKLVSKMKDMQV</sequence>
<comment type="similarity">
    <text evidence="2">Belongs to the RRP12 family.</text>
</comment>
<gene>
    <name evidence="7" type="ORF">TCAL_00482</name>
</gene>
<feature type="compositionally biased region" description="Basic and acidic residues" evidence="4">
    <location>
        <begin position="1258"/>
        <end position="1267"/>
    </location>
</feature>
<feature type="compositionally biased region" description="Polar residues" evidence="4">
    <location>
        <begin position="41"/>
        <end position="53"/>
    </location>
</feature>
<dbReference type="InterPro" id="IPR057860">
    <property type="entry name" value="HEAT_RRP12_N"/>
</dbReference>
<comment type="caution">
    <text evidence="7">The sequence shown here is derived from an EMBL/GenBank/DDBJ whole genome shotgun (WGS) entry which is preliminary data.</text>
</comment>
<dbReference type="Proteomes" id="UP000318571">
    <property type="component" value="Chromosome 10"/>
</dbReference>
<dbReference type="PANTHER" id="PTHR48287:SF1">
    <property type="entry name" value="ARM REPEAT SUPERFAMILY PROTEIN"/>
    <property type="match status" value="1"/>
</dbReference>
<evidence type="ECO:0000256" key="4">
    <source>
        <dbReference type="SAM" id="MobiDB-lite"/>
    </source>
</evidence>
<keyword evidence="3" id="KW-0539">Nucleus</keyword>
<feature type="compositionally biased region" description="Acidic residues" evidence="4">
    <location>
        <begin position="1160"/>
        <end position="1170"/>
    </location>
</feature>
<dbReference type="OMA" id="PDQMKHR"/>
<proteinExistence type="inferred from homology"/>
<dbReference type="EMBL" id="VCGU01000458">
    <property type="protein sequence ID" value="TRY63173.1"/>
    <property type="molecule type" value="Genomic_DNA"/>
</dbReference>
<dbReference type="Pfam" id="PF25772">
    <property type="entry name" value="HEAT_RRP12_N"/>
    <property type="match status" value="1"/>
</dbReference>
<feature type="compositionally biased region" description="Basic residues" evidence="4">
    <location>
        <begin position="1104"/>
        <end position="1113"/>
    </location>
</feature>
<dbReference type="InterPro" id="IPR012978">
    <property type="entry name" value="HEAT_RRP12"/>
</dbReference>
<dbReference type="GO" id="GO:0005634">
    <property type="term" value="C:nucleus"/>
    <property type="evidence" value="ECO:0007669"/>
    <property type="project" value="UniProtKB-SubCell"/>
</dbReference>
<feature type="region of interest" description="Disordered" evidence="4">
    <location>
        <begin position="1"/>
        <end position="60"/>
    </location>
</feature>
<feature type="compositionally biased region" description="Acidic residues" evidence="4">
    <location>
        <begin position="1083"/>
        <end position="1098"/>
    </location>
</feature>
<evidence type="ECO:0000313" key="7">
    <source>
        <dbReference type="EMBL" id="TRY63173.1"/>
    </source>
</evidence>
<feature type="compositionally biased region" description="Basic residues" evidence="4">
    <location>
        <begin position="1285"/>
        <end position="1297"/>
    </location>
</feature>
<name>A0A553NCJ8_TIGCA</name>
<evidence type="ECO:0000256" key="1">
    <source>
        <dbReference type="ARBA" id="ARBA00004123"/>
    </source>
</evidence>
<dbReference type="Pfam" id="PF08161">
    <property type="entry name" value="RRP12_HEAT"/>
    <property type="match status" value="1"/>
</dbReference>
<dbReference type="InterPro" id="IPR052087">
    <property type="entry name" value="RRP12"/>
</dbReference>
<feature type="compositionally biased region" description="Gly residues" evidence="4">
    <location>
        <begin position="1227"/>
        <end position="1239"/>
    </location>
</feature>
<feature type="region of interest" description="Disordered" evidence="4">
    <location>
        <begin position="1082"/>
        <end position="1115"/>
    </location>
</feature>
<feature type="domain" description="RRP12 N-terminal HEAT" evidence="6">
    <location>
        <begin position="117"/>
        <end position="345"/>
    </location>
</feature>
<comment type="subcellular location">
    <subcellularLocation>
        <location evidence="1">Nucleus</location>
    </subcellularLocation>
</comment>
<feature type="compositionally biased region" description="Polar residues" evidence="4">
    <location>
        <begin position="1245"/>
        <end position="1254"/>
    </location>
</feature>
<evidence type="ECO:0000259" key="5">
    <source>
        <dbReference type="Pfam" id="PF08161"/>
    </source>
</evidence>
<protein>
    <submittedName>
        <fullName evidence="7">Uncharacterized protein</fullName>
    </submittedName>
</protein>
<organism evidence="7 8">
    <name type="scientific">Tigriopus californicus</name>
    <name type="common">Marine copepod</name>
    <dbReference type="NCBI Taxonomy" id="6832"/>
    <lineage>
        <taxon>Eukaryota</taxon>
        <taxon>Metazoa</taxon>
        <taxon>Ecdysozoa</taxon>
        <taxon>Arthropoda</taxon>
        <taxon>Crustacea</taxon>
        <taxon>Multicrustacea</taxon>
        <taxon>Hexanauplia</taxon>
        <taxon>Copepoda</taxon>
        <taxon>Harpacticoida</taxon>
        <taxon>Harpacticidae</taxon>
        <taxon>Tigriopus</taxon>
    </lineage>
</organism>
<keyword evidence="8" id="KW-1185">Reference proteome</keyword>
<dbReference type="PANTHER" id="PTHR48287">
    <property type="entry name" value="ARM REPEAT SUPERFAMILY PROTEIN"/>
    <property type="match status" value="1"/>
</dbReference>
<dbReference type="STRING" id="6832.A0A553NCJ8"/>
<dbReference type="SUPFAM" id="SSF48371">
    <property type="entry name" value="ARM repeat"/>
    <property type="match status" value="2"/>
</dbReference>
<evidence type="ECO:0000256" key="2">
    <source>
        <dbReference type="ARBA" id="ARBA00007690"/>
    </source>
</evidence>